<keyword evidence="4" id="KW-1003">Cell membrane</keyword>
<feature type="domain" description="GspL cytoplasmic actin-ATPase-like" evidence="12">
    <location>
        <begin position="5"/>
        <end position="244"/>
    </location>
</feature>
<keyword evidence="9 11" id="KW-0472">Membrane</keyword>
<reference evidence="15" key="1">
    <citation type="journal article" date="2019" name="Int. J. Syst. Evol. Microbiol.">
        <title>The Global Catalogue of Microorganisms (GCM) 10K type strain sequencing project: providing services to taxonomists for standard genome sequencing and annotation.</title>
        <authorList>
            <consortium name="The Broad Institute Genomics Platform"/>
            <consortium name="The Broad Institute Genome Sequencing Center for Infectious Disease"/>
            <person name="Wu L."/>
            <person name="Ma J."/>
        </authorList>
    </citation>
    <scope>NUCLEOTIDE SEQUENCE [LARGE SCALE GENOMIC DNA]</scope>
    <source>
        <strain evidence="15">JCM 17727</strain>
    </source>
</reference>
<dbReference type="RefSeq" id="WP_223577181.1">
    <property type="nucleotide sequence ID" value="NZ_BAABFU010000001.1"/>
</dbReference>
<evidence type="ECO:0000256" key="1">
    <source>
        <dbReference type="ARBA" id="ARBA00004377"/>
    </source>
</evidence>
<protein>
    <recommendedName>
        <fullName evidence="10">Type II secretion system protein L</fullName>
        <shortName evidence="10">T2SS protein L</shortName>
    </recommendedName>
</protein>
<comment type="function">
    <text evidence="10">Inner membrane component of the type II secretion system required for the energy-dependent secretion of extracellular factors such as proteases and toxins from the periplasm.</text>
</comment>
<feature type="transmembrane region" description="Helical" evidence="11">
    <location>
        <begin position="255"/>
        <end position="275"/>
    </location>
</feature>
<dbReference type="Gene3D" id="3.30.420.380">
    <property type="match status" value="1"/>
</dbReference>
<proteinExistence type="inferred from homology"/>
<keyword evidence="15" id="KW-1185">Reference proteome</keyword>
<comment type="similarity">
    <text evidence="2 10">Belongs to the GSP L family.</text>
</comment>
<evidence type="ECO:0000313" key="15">
    <source>
        <dbReference type="Proteomes" id="UP001501294"/>
    </source>
</evidence>
<evidence type="ECO:0000256" key="5">
    <source>
        <dbReference type="ARBA" id="ARBA00022519"/>
    </source>
</evidence>
<evidence type="ECO:0000256" key="4">
    <source>
        <dbReference type="ARBA" id="ARBA00022475"/>
    </source>
</evidence>
<evidence type="ECO:0000256" key="8">
    <source>
        <dbReference type="ARBA" id="ARBA00022989"/>
    </source>
</evidence>
<comment type="subcellular location">
    <subcellularLocation>
        <location evidence="1">Cell inner membrane</location>
        <topology evidence="1">Single-pass membrane protein</topology>
    </subcellularLocation>
</comment>
<dbReference type="InterPro" id="IPR043129">
    <property type="entry name" value="ATPase_NBD"/>
</dbReference>
<name>A0ABP8HV09_9GAMM</name>
<dbReference type="InterPro" id="IPR025691">
    <property type="entry name" value="GspL_pp_dom"/>
</dbReference>
<evidence type="ECO:0000256" key="11">
    <source>
        <dbReference type="SAM" id="Phobius"/>
    </source>
</evidence>
<keyword evidence="7 10" id="KW-0653">Protein transport</keyword>
<keyword evidence="3 10" id="KW-0813">Transport</keyword>
<dbReference type="SUPFAM" id="SSF53067">
    <property type="entry name" value="Actin-like ATPase domain"/>
    <property type="match status" value="1"/>
</dbReference>
<evidence type="ECO:0000313" key="14">
    <source>
        <dbReference type="EMBL" id="GAA4344942.1"/>
    </source>
</evidence>
<evidence type="ECO:0000256" key="9">
    <source>
        <dbReference type="ARBA" id="ARBA00023136"/>
    </source>
</evidence>
<keyword evidence="8 11" id="KW-1133">Transmembrane helix</keyword>
<comment type="caution">
    <text evidence="14">The sequence shown here is derived from an EMBL/GenBank/DDBJ whole genome shotgun (WGS) entry which is preliminary data.</text>
</comment>
<dbReference type="Gene3D" id="3.30.1360.100">
    <property type="entry name" value="General secretion pathway protein M, EpsM"/>
    <property type="match status" value="1"/>
</dbReference>
<accession>A0ABP8HV09</accession>
<dbReference type="InterPro" id="IPR024230">
    <property type="entry name" value="GspL_cyto_dom"/>
</dbReference>
<dbReference type="PIRSF" id="PIRSF015761">
    <property type="entry name" value="Protein_L"/>
    <property type="match status" value="1"/>
</dbReference>
<evidence type="ECO:0000256" key="2">
    <source>
        <dbReference type="ARBA" id="ARBA00005318"/>
    </source>
</evidence>
<dbReference type="Proteomes" id="UP001501294">
    <property type="component" value="Unassembled WGS sequence"/>
</dbReference>
<evidence type="ECO:0000259" key="12">
    <source>
        <dbReference type="Pfam" id="PF05134"/>
    </source>
</evidence>
<keyword evidence="6 11" id="KW-0812">Transmembrane</keyword>
<evidence type="ECO:0000256" key="3">
    <source>
        <dbReference type="ARBA" id="ARBA00022448"/>
    </source>
</evidence>
<evidence type="ECO:0000256" key="7">
    <source>
        <dbReference type="ARBA" id="ARBA00022927"/>
    </source>
</evidence>
<dbReference type="InterPro" id="IPR007812">
    <property type="entry name" value="T2SS_protein-GspL"/>
</dbReference>
<gene>
    <name evidence="14" type="ORF">GCM10023150_04900</name>
</gene>
<evidence type="ECO:0000256" key="6">
    <source>
        <dbReference type="ARBA" id="ARBA00022692"/>
    </source>
</evidence>
<feature type="domain" description="GspL periplasmic" evidence="13">
    <location>
        <begin position="251"/>
        <end position="404"/>
    </location>
</feature>
<keyword evidence="5" id="KW-0997">Cell inner membrane</keyword>
<dbReference type="EMBL" id="BAABFU010000001">
    <property type="protein sequence ID" value="GAA4344942.1"/>
    <property type="molecule type" value="Genomic_DNA"/>
</dbReference>
<organism evidence="14 15">
    <name type="scientific">Kangiella taiwanensis</name>
    <dbReference type="NCBI Taxonomy" id="1079179"/>
    <lineage>
        <taxon>Bacteria</taxon>
        <taxon>Pseudomonadati</taxon>
        <taxon>Pseudomonadota</taxon>
        <taxon>Gammaproteobacteria</taxon>
        <taxon>Kangiellales</taxon>
        <taxon>Kangiellaceae</taxon>
        <taxon>Kangiella</taxon>
    </lineage>
</organism>
<evidence type="ECO:0000256" key="10">
    <source>
        <dbReference type="PIRNR" id="PIRNR015761"/>
    </source>
</evidence>
<evidence type="ECO:0000259" key="13">
    <source>
        <dbReference type="Pfam" id="PF12693"/>
    </source>
</evidence>
<dbReference type="CDD" id="cd24017">
    <property type="entry name" value="ASKHA_T2SSL_N"/>
    <property type="match status" value="1"/>
</dbReference>
<sequence>MKEKLFIRINSDEKSLEWGCLSQSENGQATFSERGRLLMEDLEVLGEAVSEQQIILMLPAHRVKCFNESAPTKNRKHLEKAIPYQLEEQILDNVDSQHFALGSFDSKERLAINVIDKSYLGDTLALFKDAGIEPDVVVSEAACLPHFDDAWSVLIEDQVLVRQENNLFWSADKSLVEELLKLELQSNELAVTQAVRVYAAEGEQLNLADVPGLATQPQQVNDSFLFLADSFGNDTINLLQQGFSSQKKTKKNYGVWKLPAIAAVTLVVLGLTYLISNIVHLNKQQALLEERTLAETKKLYPTLPLTTARVQINNSYRNIGGETGSGVSFAGLVDKSIKAMDTKNIEFTQMEYIASRGQLSIDVSAESYDVLTRSQRSLESSGLEVSMRNASENGGVWTARITVGLNK</sequence>
<dbReference type="NCBIfam" id="TIGR01709">
    <property type="entry name" value="typeII_sec_gspL"/>
    <property type="match status" value="1"/>
</dbReference>
<dbReference type="Pfam" id="PF12693">
    <property type="entry name" value="GspL_C"/>
    <property type="match status" value="1"/>
</dbReference>
<dbReference type="Pfam" id="PF05134">
    <property type="entry name" value="T2SSL"/>
    <property type="match status" value="1"/>
</dbReference>